<dbReference type="EMBL" id="FOLE01000004">
    <property type="protein sequence ID" value="SFC33193.1"/>
    <property type="molecule type" value="Genomic_DNA"/>
</dbReference>
<organism evidence="1 2">
    <name type="scientific">Flexibacter flexilis DSM 6793</name>
    <dbReference type="NCBI Taxonomy" id="927664"/>
    <lineage>
        <taxon>Bacteria</taxon>
        <taxon>Pseudomonadati</taxon>
        <taxon>Bacteroidota</taxon>
        <taxon>Cytophagia</taxon>
        <taxon>Cytophagales</taxon>
        <taxon>Flexibacteraceae</taxon>
        <taxon>Flexibacter</taxon>
    </lineage>
</organism>
<protein>
    <submittedName>
        <fullName evidence="1">Uncharacterized protein</fullName>
    </submittedName>
</protein>
<dbReference type="AlphaFoldDB" id="A0A1I1IHE7"/>
<dbReference type="STRING" id="927664.SAMN05421780_104287"/>
<keyword evidence="2" id="KW-1185">Reference proteome</keyword>
<gene>
    <name evidence="1" type="ORF">SAMN05421780_104287</name>
</gene>
<sequence>MNKNKLPVNLTTKQLRAFFDARLVATGEDERDTLTVIASRDAIKVALGSFCRRYAAIALSSNNEQINEVRFSYSEIIHALVMCQFSLAWYTTQDLRASLLLAIQHAEDVKYSEFKKLLSKVNLLCQESTKPQ</sequence>
<accession>A0A1I1IHE7</accession>
<dbReference type="Proteomes" id="UP000199514">
    <property type="component" value="Unassembled WGS sequence"/>
</dbReference>
<dbReference type="RefSeq" id="WP_091511224.1">
    <property type="nucleotide sequence ID" value="NZ_FOLE01000004.1"/>
</dbReference>
<proteinExistence type="predicted"/>
<reference evidence="1 2" key="1">
    <citation type="submission" date="2016-10" db="EMBL/GenBank/DDBJ databases">
        <authorList>
            <person name="de Groot N.N."/>
        </authorList>
    </citation>
    <scope>NUCLEOTIDE SEQUENCE [LARGE SCALE GENOMIC DNA]</scope>
    <source>
        <strain evidence="1 2">DSM 6793</strain>
    </source>
</reference>
<evidence type="ECO:0000313" key="1">
    <source>
        <dbReference type="EMBL" id="SFC33193.1"/>
    </source>
</evidence>
<evidence type="ECO:0000313" key="2">
    <source>
        <dbReference type="Proteomes" id="UP000199514"/>
    </source>
</evidence>
<name>A0A1I1IHE7_9BACT</name>